<proteinExistence type="predicted"/>
<reference evidence="1 2" key="1">
    <citation type="submission" date="2015-01" db="EMBL/GenBank/DDBJ databases">
        <title>Evolution of Trichinella species and genotypes.</title>
        <authorList>
            <person name="Korhonen P.K."/>
            <person name="Edoardo P."/>
            <person name="Giuseppe L.R."/>
            <person name="Gasser R.B."/>
        </authorList>
    </citation>
    <scope>NUCLEOTIDE SEQUENCE [LARGE SCALE GENOMIC DNA]</scope>
    <source>
        <strain evidence="1">ISS13</strain>
    </source>
</reference>
<comment type="caution">
    <text evidence="1">The sequence shown here is derived from an EMBL/GenBank/DDBJ whole genome shotgun (WGS) entry which is preliminary data.</text>
</comment>
<dbReference type="AlphaFoldDB" id="A0A0V1EIC8"/>
<sequence length="73" mass="8299">MQITIAIKVRYHHDVQSLELRFSVTYIIKLRLNSSSRIVSNARTLVSSAALCKSVSFENAFSSLMVHLFVRLT</sequence>
<evidence type="ECO:0000313" key="1">
    <source>
        <dbReference type="EMBL" id="KRY73527.1"/>
    </source>
</evidence>
<accession>A0A0V1EIC8</accession>
<name>A0A0V1EIC8_TRIPS</name>
<evidence type="ECO:0000313" key="2">
    <source>
        <dbReference type="Proteomes" id="UP000054632"/>
    </source>
</evidence>
<gene>
    <name evidence="1" type="ORF">T4A_13373</name>
</gene>
<organism evidence="1 2">
    <name type="scientific">Trichinella pseudospiralis</name>
    <name type="common">Parasitic roundworm</name>
    <dbReference type="NCBI Taxonomy" id="6337"/>
    <lineage>
        <taxon>Eukaryota</taxon>
        <taxon>Metazoa</taxon>
        <taxon>Ecdysozoa</taxon>
        <taxon>Nematoda</taxon>
        <taxon>Enoplea</taxon>
        <taxon>Dorylaimia</taxon>
        <taxon>Trichinellida</taxon>
        <taxon>Trichinellidae</taxon>
        <taxon>Trichinella</taxon>
    </lineage>
</organism>
<dbReference type="EMBL" id="JYDR01000033">
    <property type="protein sequence ID" value="KRY73527.1"/>
    <property type="molecule type" value="Genomic_DNA"/>
</dbReference>
<dbReference type="Proteomes" id="UP000054632">
    <property type="component" value="Unassembled WGS sequence"/>
</dbReference>
<protein>
    <submittedName>
        <fullName evidence="1">Uncharacterized protein</fullName>
    </submittedName>
</protein>